<protein>
    <submittedName>
        <fullName evidence="1">Uncharacterized protein</fullName>
    </submittedName>
</protein>
<proteinExistence type="predicted"/>
<dbReference type="EMBL" id="LR796696">
    <property type="protein sequence ID" value="CAB4160209.1"/>
    <property type="molecule type" value="Genomic_DNA"/>
</dbReference>
<reference evidence="1" key="1">
    <citation type="submission" date="2020-04" db="EMBL/GenBank/DDBJ databases">
        <authorList>
            <person name="Chiriac C."/>
            <person name="Salcher M."/>
            <person name="Ghai R."/>
            <person name="Kavagutti S V."/>
        </authorList>
    </citation>
    <scope>NUCLEOTIDE SEQUENCE</scope>
</reference>
<accession>A0A6J5NLF9</accession>
<evidence type="ECO:0000313" key="1">
    <source>
        <dbReference type="EMBL" id="CAB4160209.1"/>
    </source>
</evidence>
<gene>
    <name evidence="1" type="ORF">UFOVP724_111</name>
</gene>
<organism evidence="1">
    <name type="scientific">uncultured Caudovirales phage</name>
    <dbReference type="NCBI Taxonomy" id="2100421"/>
    <lineage>
        <taxon>Viruses</taxon>
        <taxon>Duplodnaviria</taxon>
        <taxon>Heunggongvirae</taxon>
        <taxon>Uroviricota</taxon>
        <taxon>Caudoviricetes</taxon>
        <taxon>Peduoviridae</taxon>
        <taxon>Maltschvirus</taxon>
        <taxon>Maltschvirus maltsch</taxon>
    </lineage>
</organism>
<name>A0A6J5NLF9_9CAUD</name>
<sequence length="454" mass="45723">MSTLKGKQILANSVNVDRLQSDGVDKLLVGSANTDAPVFKTVTGNVTFATSGANLVSSIATGAVDGDKIASSAVTSTHLANGSVITSKIADANVTTGKIAGNAITNALIADAAISGAKITDASLPQAKLEAAAQSATISQANDAKLALVSAVRAYVDEKFETAVQGLDFKAAVKTASTTNVTIASPGAAINGHSLVNGDRVLLKAQTDATQNGIYVFDTTTTAMTRAADADDSPDGEVTGGLLVYVEQGNLAGTSWVMTSPAGGVVIGTDELTFVQFSSGAAMSGGEGIAISGTTISLALSELNAESSLELTDKFAFVDASDSSSNKVVTLENLATAMAGTGISASGGQLSVTATGAVLSADKLGFNVSAAKAGANNLSTGIQLGATAKGPAILFVNGLEQRHGSAYDYYFSPDGTTVRNNTGDVVATDTLYWNATQAGFGLETTDFLSLVFEV</sequence>